<sequence>MNKMNFNILVAKERAGTLTVDEILRAETPILRSPRFKNKKWIVVSPDNGIKYIYCNGQLLPIMKNDDYIIN</sequence>
<dbReference type="RefSeq" id="WP_133476355.1">
    <property type="nucleotide sequence ID" value="NZ_JBETVU010000013.1"/>
</dbReference>
<protein>
    <submittedName>
        <fullName evidence="1">Uncharacterized protein</fullName>
    </submittedName>
</protein>
<comment type="caution">
    <text evidence="1">The sequence shown here is derived from an EMBL/GenBank/DDBJ whole genome shotgun (WGS) entry which is preliminary data.</text>
</comment>
<organism evidence="1 2">
    <name type="scientific">Lactobacillus crispatus</name>
    <dbReference type="NCBI Taxonomy" id="47770"/>
    <lineage>
        <taxon>Bacteria</taxon>
        <taxon>Bacillati</taxon>
        <taxon>Bacillota</taxon>
        <taxon>Bacilli</taxon>
        <taxon>Lactobacillales</taxon>
        <taxon>Lactobacillaceae</taxon>
        <taxon>Lactobacillus</taxon>
    </lineage>
</organism>
<keyword evidence="2" id="KW-1185">Reference proteome</keyword>
<gene>
    <name evidence="1" type="ORF">ABVC42_14565</name>
</gene>
<evidence type="ECO:0000313" key="2">
    <source>
        <dbReference type="Proteomes" id="UP001434419"/>
    </source>
</evidence>
<proteinExistence type="predicted"/>
<dbReference type="Proteomes" id="UP001434419">
    <property type="component" value="Unassembled WGS sequence"/>
</dbReference>
<reference evidence="1" key="1">
    <citation type="submission" date="2024-06" db="EMBL/GenBank/DDBJ databases">
        <title>Vaginal Lactobacillus fatty acid response mechanisms reveal a metabolite-targeted strategy for bacterial vaginosis treatment.</title>
        <authorList>
            <person name="Zhu M."/>
            <person name="Blainey P.C."/>
            <person name="Bloom S.M."/>
            <person name="Kwon D.S."/>
        </authorList>
    </citation>
    <scope>NUCLEOTIDE SEQUENCE</scope>
    <source>
        <strain evidence="1">194_F1_1</strain>
    </source>
</reference>
<accession>A0ABV2BCT2</accession>
<dbReference type="EMBL" id="JBETVU010000013">
    <property type="protein sequence ID" value="MES5151052.1"/>
    <property type="molecule type" value="Genomic_DNA"/>
</dbReference>
<name>A0ABV2BCT2_9LACO</name>
<evidence type="ECO:0000313" key="1">
    <source>
        <dbReference type="EMBL" id="MES5151052.1"/>
    </source>
</evidence>